<accession>A0A0H5LTB7</accession>
<evidence type="ECO:0000313" key="2">
    <source>
        <dbReference type="Proteomes" id="UP000043316"/>
    </source>
</evidence>
<dbReference type="RefSeq" id="WP_019210963.1">
    <property type="nucleotide sequence ID" value="NZ_CWJI01000002.1"/>
</dbReference>
<dbReference type="Pfam" id="PF15959">
    <property type="entry name" value="DUF4762"/>
    <property type="match status" value="1"/>
</dbReference>
<evidence type="ECO:0008006" key="3">
    <source>
        <dbReference type="Google" id="ProtNLM"/>
    </source>
</evidence>
<dbReference type="InterPro" id="IPR031882">
    <property type="entry name" value="DUF4762"/>
</dbReference>
<sequence>MKKMNMADANTIVGGTGVTCKDTYQWLTGSTTLTCQAVTTCTDKHGKVTSTSTAPANVANCK</sequence>
<reference evidence="2" key="1">
    <citation type="submission" date="2015-03" db="EMBL/GenBank/DDBJ databases">
        <authorList>
            <consortium name="Pathogen Informatics"/>
        </authorList>
    </citation>
    <scope>NUCLEOTIDE SEQUENCE [LARGE SCALE GENOMIC DNA]</scope>
    <source>
        <strain evidence="2">R148</strain>
    </source>
</reference>
<dbReference type="AlphaFoldDB" id="A0A0H5LTB7"/>
<proteinExistence type="predicted"/>
<dbReference type="EMBL" id="CWJI01000002">
    <property type="protein sequence ID" value="CRY54399.1"/>
    <property type="molecule type" value="Genomic_DNA"/>
</dbReference>
<organism evidence="1 2">
    <name type="scientific">Yersinia intermedia</name>
    <dbReference type="NCBI Taxonomy" id="631"/>
    <lineage>
        <taxon>Bacteria</taxon>
        <taxon>Pseudomonadati</taxon>
        <taxon>Pseudomonadota</taxon>
        <taxon>Gammaproteobacteria</taxon>
        <taxon>Enterobacterales</taxon>
        <taxon>Yersiniaceae</taxon>
        <taxon>Yersinia</taxon>
    </lineage>
</organism>
<gene>
    <name evidence="1" type="ORF">ERS008476_01320</name>
</gene>
<name>A0A0H5LTB7_YERIN</name>
<evidence type="ECO:0000313" key="1">
    <source>
        <dbReference type="EMBL" id="CRY54399.1"/>
    </source>
</evidence>
<dbReference type="Proteomes" id="UP000043316">
    <property type="component" value="Unassembled WGS sequence"/>
</dbReference>
<dbReference type="GeneID" id="61815588"/>
<protein>
    <recommendedName>
        <fullName evidence="3">DUF4762 domain-containing protein</fullName>
    </recommendedName>
</protein>